<dbReference type="KEGG" id="haad:MW046_06750"/>
<evidence type="ECO:0000313" key="2">
    <source>
        <dbReference type="Proteomes" id="UP000831768"/>
    </source>
</evidence>
<dbReference type="Proteomes" id="UP000831768">
    <property type="component" value="Chromosome"/>
</dbReference>
<organism evidence="1 2">
    <name type="scientific">Halocatena salina</name>
    <dbReference type="NCBI Taxonomy" id="2934340"/>
    <lineage>
        <taxon>Archaea</taxon>
        <taxon>Methanobacteriati</taxon>
        <taxon>Methanobacteriota</taxon>
        <taxon>Stenosarchaea group</taxon>
        <taxon>Halobacteria</taxon>
        <taxon>Halobacteriales</taxon>
        <taxon>Natronomonadaceae</taxon>
        <taxon>Halocatena</taxon>
    </lineage>
</organism>
<gene>
    <name evidence="1" type="ORF">MW046_06750</name>
</gene>
<dbReference type="AlphaFoldDB" id="A0A8U0A0T8"/>
<proteinExistence type="predicted"/>
<evidence type="ECO:0000313" key="1">
    <source>
        <dbReference type="EMBL" id="UPM41693.1"/>
    </source>
</evidence>
<dbReference type="EMBL" id="CP096019">
    <property type="protein sequence ID" value="UPM41693.1"/>
    <property type="molecule type" value="Genomic_DNA"/>
</dbReference>
<name>A0A8U0A0T8_9EURY</name>
<protein>
    <submittedName>
        <fullName evidence="1">Uncharacterized protein</fullName>
    </submittedName>
</protein>
<accession>A0A8U0A0T8</accession>
<reference evidence="1" key="1">
    <citation type="submission" date="2022-04" db="EMBL/GenBank/DDBJ databases">
        <title>Halocatena sp. nov., isolated from a salt lake.</title>
        <authorList>
            <person name="Cui H.-L."/>
        </authorList>
    </citation>
    <scope>NUCLEOTIDE SEQUENCE</scope>
    <source>
        <strain evidence="1">AD-1</strain>
    </source>
</reference>
<sequence length="104" mass="11801">MSQTDRKHVQTELSEDEYESFREIAAERGMTVKEASHEALVRWVEQQRSPNPMDRAFTVLEEIDTDDLLSTAGTDARQESDVVAEWSGNDVSFTLAENPSDHQT</sequence>
<dbReference type="GeneID" id="71927731"/>
<dbReference type="RefSeq" id="WP_247992373.1">
    <property type="nucleotide sequence ID" value="NZ_CP096019.1"/>
</dbReference>
<keyword evidence="2" id="KW-1185">Reference proteome</keyword>